<evidence type="ECO:0000313" key="3">
    <source>
        <dbReference type="EMBL" id="NIZ61529.1"/>
    </source>
</evidence>
<keyword evidence="4" id="KW-1185">Reference proteome</keyword>
<reference evidence="3 4" key="1">
    <citation type="submission" date="2018-05" db="EMBL/GenBank/DDBJ databases">
        <authorList>
            <person name="Zhang Y.-J."/>
        </authorList>
    </citation>
    <scope>NUCLEOTIDE SEQUENCE [LARGE SCALE GENOMIC DNA]</scope>
    <source>
        <strain evidence="3 4">CY04</strain>
    </source>
</reference>
<feature type="compositionally biased region" description="Low complexity" evidence="1">
    <location>
        <begin position="88"/>
        <end position="97"/>
    </location>
</feature>
<comment type="caution">
    <text evidence="3">The sequence shown here is derived from an EMBL/GenBank/DDBJ whole genome shotgun (WGS) entry which is preliminary data.</text>
</comment>
<dbReference type="Proteomes" id="UP001429564">
    <property type="component" value="Unassembled WGS sequence"/>
</dbReference>
<dbReference type="CDD" id="cd00060">
    <property type="entry name" value="FHA"/>
    <property type="match status" value="1"/>
</dbReference>
<evidence type="ECO:0000259" key="2">
    <source>
        <dbReference type="Pfam" id="PF00498"/>
    </source>
</evidence>
<protein>
    <submittedName>
        <fullName evidence="3">FHA domain-containing protein</fullName>
    </submittedName>
</protein>
<feature type="compositionally biased region" description="Low complexity" evidence="1">
    <location>
        <begin position="38"/>
        <end position="50"/>
    </location>
</feature>
<dbReference type="InterPro" id="IPR008984">
    <property type="entry name" value="SMAD_FHA_dom_sf"/>
</dbReference>
<dbReference type="EMBL" id="QHLQ01000009">
    <property type="protein sequence ID" value="NIZ61529.1"/>
    <property type="molecule type" value="Genomic_DNA"/>
</dbReference>
<dbReference type="InterPro" id="IPR000253">
    <property type="entry name" value="FHA_dom"/>
</dbReference>
<dbReference type="SUPFAM" id="SSF49879">
    <property type="entry name" value="SMAD/FHA domain"/>
    <property type="match status" value="1"/>
</dbReference>
<evidence type="ECO:0000313" key="4">
    <source>
        <dbReference type="Proteomes" id="UP001429564"/>
    </source>
</evidence>
<name>A0ABX0W7E9_9RHOB</name>
<feature type="domain" description="FHA" evidence="2">
    <location>
        <begin position="171"/>
        <end position="240"/>
    </location>
</feature>
<sequence>MHTPEPDTHEEEAAAYDEPAMQPTEEIRQPAPQPQHPAPIRQQAEAVAPTPVAPRPVAPAAVAPAPVEPAPQKAAPVAPQQPAPIEPAPQAAAPAQPIDVPSPAMGRGSSKAGRVKTRLLGFNPGQAAGADPFERKEEKADTGYTQYPVGWLAVVSGPGRGATFTLYSGVTIIGRGEDQTVRLDFGDNSISRANHAAIAFDPEKNSFYIGHGGKANLVRRNDRPVLSTEEMGMGDLIRIGETTLRFVPLCGPEFGWNTAQQSEAGHAS</sequence>
<gene>
    <name evidence="3" type="ORF">DL239_11120</name>
</gene>
<organism evidence="3 4">
    <name type="scientific">Parasedimentitalea denitrificans</name>
    <dbReference type="NCBI Taxonomy" id="2211118"/>
    <lineage>
        <taxon>Bacteria</taxon>
        <taxon>Pseudomonadati</taxon>
        <taxon>Pseudomonadota</taxon>
        <taxon>Alphaproteobacteria</taxon>
        <taxon>Rhodobacterales</taxon>
        <taxon>Paracoccaceae</taxon>
        <taxon>Parasedimentitalea</taxon>
    </lineage>
</organism>
<dbReference type="Pfam" id="PF00498">
    <property type="entry name" value="FHA"/>
    <property type="match status" value="1"/>
</dbReference>
<dbReference type="Gene3D" id="2.60.200.20">
    <property type="match status" value="1"/>
</dbReference>
<evidence type="ECO:0000256" key="1">
    <source>
        <dbReference type="SAM" id="MobiDB-lite"/>
    </source>
</evidence>
<accession>A0ABX0W7E9</accession>
<proteinExistence type="predicted"/>
<feature type="compositionally biased region" description="Low complexity" evidence="1">
    <location>
        <begin position="58"/>
        <end position="78"/>
    </location>
</feature>
<feature type="region of interest" description="Disordered" evidence="1">
    <location>
        <begin position="1"/>
        <end position="139"/>
    </location>
</feature>